<dbReference type="RefSeq" id="WP_209626580.1">
    <property type="nucleotide sequence ID" value="NZ_PRDG01000001.1"/>
</dbReference>
<comment type="cofactor">
    <cofactor evidence="7">
        <name>Mg(2+)</name>
        <dbReference type="ChEBI" id="CHEBI:18420"/>
    </cofactor>
    <text evidence="7">Binds 1 Mg(2+) ion per subunit.</text>
</comment>
<feature type="binding site" evidence="7">
    <location>
        <position position="100"/>
    </location>
    <ligand>
        <name>Zn(2+)</name>
        <dbReference type="ChEBI" id="CHEBI:29105"/>
        <note>ligand shared between dimeric partners</note>
    </ligand>
</feature>
<evidence type="ECO:0000256" key="6">
    <source>
        <dbReference type="ARBA" id="ARBA00023102"/>
    </source>
</evidence>
<comment type="function">
    <text evidence="7">Catalyzes the hydrolysis of the adenine ring of phosphoribosyl-AMP.</text>
</comment>
<gene>
    <name evidence="7" type="primary">hisI</name>
    <name evidence="9" type="ORF">C4K46_01325</name>
</gene>
<feature type="binding site" evidence="7">
    <location>
        <position position="93"/>
    </location>
    <ligand>
        <name>Zn(2+)</name>
        <dbReference type="ChEBI" id="CHEBI:29105"/>
        <note>ligand shared between dimeric partners</note>
    </ligand>
</feature>
<comment type="similarity">
    <text evidence="7">Belongs to the PRA-CH family.</text>
</comment>
<comment type="catalytic activity">
    <reaction evidence="1 7">
        <text>1-(5-phospho-beta-D-ribosyl)-5'-AMP + H2O = 1-(5-phospho-beta-D-ribosyl)-5-[(5-phospho-beta-D-ribosylamino)methylideneamino]imidazole-4-carboxamide</text>
        <dbReference type="Rhea" id="RHEA:20049"/>
        <dbReference type="ChEBI" id="CHEBI:15377"/>
        <dbReference type="ChEBI" id="CHEBI:58435"/>
        <dbReference type="ChEBI" id="CHEBI:59457"/>
        <dbReference type="EC" id="3.5.4.19"/>
    </reaction>
</comment>
<evidence type="ECO:0000256" key="1">
    <source>
        <dbReference type="ARBA" id="ARBA00000024"/>
    </source>
</evidence>
<dbReference type="Proteomes" id="UP001519296">
    <property type="component" value="Unassembled WGS sequence"/>
</dbReference>
<comment type="cofactor">
    <cofactor evidence="7">
        <name>Zn(2+)</name>
        <dbReference type="ChEBI" id="CHEBI:29105"/>
    </cofactor>
    <text evidence="7">Binds 1 zinc ion per subunit.</text>
</comment>
<feature type="binding site" evidence="7">
    <location>
        <position position="76"/>
    </location>
    <ligand>
        <name>Mg(2+)</name>
        <dbReference type="ChEBI" id="CHEBI:18420"/>
    </ligand>
</feature>
<comment type="caution">
    <text evidence="9">The sequence shown here is derived from an EMBL/GenBank/DDBJ whole genome shotgun (WGS) entry which is preliminary data.</text>
</comment>
<dbReference type="NCBIfam" id="NF000768">
    <property type="entry name" value="PRK00051.1"/>
    <property type="match status" value="1"/>
</dbReference>
<keyword evidence="5 7" id="KW-0378">Hydrolase</keyword>
<keyword evidence="10" id="KW-1185">Reference proteome</keyword>
<sequence>METLKLDFAKGGGLLPAIILDYQTKKVLMFAYLNQESYRLTLETREMWYWSRTRQALWHKGAESGHLQKVKKIRTDCDCDTLLIEVEQLGVACHTGAKSCFFRQIWSADSDDDKEETC</sequence>
<feature type="binding site" evidence="7">
    <location>
        <position position="80"/>
    </location>
    <ligand>
        <name>Mg(2+)</name>
        <dbReference type="ChEBI" id="CHEBI:18420"/>
    </ligand>
</feature>
<dbReference type="PANTHER" id="PTHR42945:SF1">
    <property type="entry name" value="HISTIDINE BIOSYNTHESIS BIFUNCTIONAL PROTEIN HIS7"/>
    <property type="match status" value="1"/>
</dbReference>
<evidence type="ECO:0000256" key="5">
    <source>
        <dbReference type="ARBA" id="ARBA00022801"/>
    </source>
</evidence>
<comment type="subcellular location">
    <subcellularLocation>
        <location evidence="7">Cytoplasm</location>
    </subcellularLocation>
</comment>
<evidence type="ECO:0000256" key="7">
    <source>
        <dbReference type="HAMAP-Rule" id="MF_01021"/>
    </source>
</evidence>
<dbReference type="Gene3D" id="3.10.20.810">
    <property type="entry name" value="Phosphoribosyl-AMP cyclohydrolase"/>
    <property type="match status" value="1"/>
</dbReference>
<keyword evidence="4 7" id="KW-0028">Amino-acid biosynthesis</keyword>
<evidence type="ECO:0000259" key="8">
    <source>
        <dbReference type="Pfam" id="PF01502"/>
    </source>
</evidence>
<accession>A0ABS5B171</accession>
<keyword evidence="7" id="KW-0862">Zinc</keyword>
<dbReference type="InterPro" id="IPR002496">
    <property type="entry name" value="PRib_AMP_CycHydrolase_dom"/>
</dbReference>
<protein>
    <recommendedName>
        <fullName evidence="7">Phosphoribosyl-AMP cyclohydrolase</fullName>
        <shortName evidence="7">PRA-CH</shortName>
        <ecNumber evidence="7">3.5.4.19</ecNumber>
    </recommendedName>
</protein>
<dbReference type="EMBL" id="PRDG01000001">
    <property type="protein sequence ID" value="MBP2622575.1"/>
    <property type="molecule type" value="Genomic_DNA"/>
</dbReference>
<dbReference type="PANTHER" id="PTHR42945">
    <property type="entry name" value="HISTIDINE BIOSYNTHESIS BIFUNCTIONAL PROTEIN"/>
    <property type="match status" value="1"/>
</dbReference>
<dbReference type="InterPro" id="IPR038019">
    <property type="entry name" value="PRib_AMP_CycHydrolase_sf"/>
</dbReference>
<organism evidence="9 10">
    <name type="scientific">Streptococcus oricebi</name>
    <dbReference type="NCBI Taxonomy" id="1547447"/>
    <lineage>
        <taxon>Bacteria</taxon>
        <taxon>Bacillati</taxon>
        <taxon>Bacillota</taxon>
        <taxon>Bacilli</taxon>
        <taxon>Lactobacillales</taxon>
        <taxon>Streptococcaceae</taxon>
        <taxon>Streptococcus</taxon>
    </lineage>
</organism>
<keyword evidence="7" id="KW-0479">Metal-binding</keyword>
<feature type="binding site" evidence="7">
    <location>
        <position position="77"/>
    </location>
    <ligand>
        <name>Zn(2+)</name>
        <dbReference type="ChEBI" id="CHEBI:29105"/>
        <note>ligand shared between dimeric partners</note>
    </ligand>
</feature>
<dbReference type="InterPro" id="IPR026660">
    <property type="entry name" value="PRA-CH"/>
</dbReference>
<keyword evidence="3 7" id="KW-0963">Cytoplasm</keyword>
<evidence type="ECO:0000313" key="9">
    <source>
        <dbReference type="EMBL" id="MBP2622575.1"/>
    </source>
</evidence>
<name>A0ABS5B171_9STRE</name>
<keyword evidence="6 7" id="KW-0368">Histidine biosynthesis</keyword>
<evidence type="ECO:0000256" key="4">
    <source>
        <dbReference type="ARBA" id="ARBA00022605"/>
    </source>
</evidence>
<reference evidence="9 10" key="1">
    <citation type="submission" date="2018-02" db="EMBL/GenBank/DDBJ databases">
        <title>Draft genome sequence of Streptococcus oricebi CCUG 70868T type strain.</title>
        <authorList>
            <person name="Mendez V."/>
            <person name="Salva-Serra F."/>
            <person name="Jaen-Luchoro D."/>
            <person name="Gonzales-Siles L."/>
            <person name="Karlsson R."/>
            <person name="Engstrom-Jakobsson H."/>
            <person name="Busquets A."/>
            <person name="Gomila M."/>
            <person name="Pineiro-Iglesias B."/>
            <person name="Bennasar-Figueras A."/>
            <person name="Seeger M."/>
            <person name="Moore E."/>
        </authorList>
    </citation>
    <scope>NUCLEOTIDE SEQUENCE [LARGE SCALE GENOMIC DNA]</scope>
    <source>
        <strain evidence="9 10">CCUG 70868</strain>
    </source>
</reference>
<dbReference type="Pfam" id="PF01502">
    <property type="entry name" value="PRA-CH"/>
    <property type="match status" value="1"/>
</dbReference>
<feature type="binding site" evidence="7">
    <location>
        <position position="78"/>
    </location>
    <ligand>
        <name>Mg(2+)</name>
        <dbReference type="ChEBI" id="CHEBI:18420"/>
    </ligand>
</feature>
<comment type="subunit">
    <text evidence="7">Homodimer.</text>
</comment>
<evidence type="ECO:0000313" key="10">
    <source>
        <dbReference type="Proteomes" id="UP001519296"/>
    </source>
</evidence>
<evidence type="ECO:0000256" key="3">
    <source>
        <dbReference type="ARBA" id="ARBA00022490"/>
    </source>
</evidence>
<comment type="pathway">
    <text evidence="2 7">Amino-acid biosynthesis; L-histidine biosynthesis; L-histidine from 5-phospho-alpha-D-ribose 1-diphosphate: step 3/9.</text>
</comment>
<dbReference type="SUPFAM" id="SSF141734">
    <property type="entry name" value="HisI-like"/>
    <property type="match status" value="1"/>
</dbReference>
<dbReference type="EC" id="3.5.4.19" evidence="7"/>
<feature type="domain" description="Phosphoribosyl-AMP cyclohydrolase" evidence="8">
    <location>
        <begin position="29"/>
        <end position="102"/>
    </location>
</feature>
<keyword evidence="7" id="KW-0460">Magnesium</keyword>
<proteinExistence type="inferred from homology"/>
<evidence type="ECO:0000256" key="2">
    <source>
        <dbReference type="ARBA" id="ARBA00005169"/>
    </source>
</evidence>
<dbReference type="HAMAP" id="MF_01021">
    <property type="entry name" value="HisI"/>
    <property type="match status" value="1"/>
</dbReference>